<comment type="caution">
    <text evidence="1">The sequence shown here is derived from an EMBL/GenBank/DDBJ whole genome shotgun (WGS) entry which is preliminary data.</text>
</comment>
<reference evidence="1 2" key="1">
    <citation type="submission" date="2022-04" db="EMBL/GenBank/DDBJ databases">
        <title>Roseobacter sp. WL0113 is a bacterium isolated from neritic sediment.</title>
        <authorList>
            <person name="Wang L."/>
            <person name="He W."/>
            <person name="Zhang D.-F."/>
        </authorList>
    </citation>
    <scope>NUCLEOTIDE SEQUENCE [LARGE SCALE GENOMIC DNA]</scope>
    <source>
        <strain evidence="1 2">WL0113</strain>
    </source>
</reference>
<protein>
    <recommendedName>
        <fullName evidence="3">DUF2946 domain-containing protein</fullName>
    </recommendedName>
</protein>
<sequence>MARLRPNKEGVMRTVVSTLLLACLSLSLVFSGPAARAMAMSDATMVELCLDGVVKVVRLGRNGQPVTPTDDCDRTHACCIMAGDLSVAAVIPDMTAPFLEQPASVNATGVLIPRIEYLSADQRGPPAAQLGQIDQTEIRS</sequence>
<keyword evidence="2" id="KW-1185">Reference proteome</keyword>
<name>A0ABT3BIW8_9RHOB</name>
<evidence type="ECO:0000313" key="1">
    <source>
        <dbReference type="EMBL" id="MCV3273526.1"/>
    </source>
</evidence>
<organism evidence="1 2">
    <name type="scientific">Roseobacter sinensis</name>
    <dbReference type="NCBI Taxonomy" id="2931391"/>
    <lineage>
        <taxon>Bacteria</taxon>
        <taxon>Pseudomonadati</taxon>
        <taxon>Pseudomonadota</taxon>
        <taxon>Alphaproteobacteria</taxon>
        <taxon>Rhodobacterales</taxon>
        <taxon>Roseobacteraceae</taxon>
        <taxon>Roseobacter</taxon>
    </lineage>
</organism>
<dbReference type="EMBL" id="JALIEB010000016">
    <property type="protein sequence ID" value="MCV3273526.1"/>
    <property type="molecule type" value="Genomic_DNA"/>
</dbReference>
<proteinExistence type="predicted"/>
<accession>A0ABT3BIW8</accession>
<gene>
    <name evidence="1" type="ORF">MUB52_19010</name>
</gene>
<evidence type="ECO:0008006" key="3">
    <source>
        <dbReference type="Google" id="ProtNLM"/>
    </source>
</evidence>
<dbReference type="RefSeq" id="WP_263845742.1">
    <property type="nucleotide sequence ID" value="NZ_JALIEB010000016.1"/>
</dbReference>
<dbReference type="Proteomes" id="UP001208690">
    <property type="component" value="Unassembled WGS sequence"/>
</dbReference>
<evidence type="ECO:0000313" key="2">
    <source>
        <dbReference type="Proteomes" id="UP001208690"/>
    </source>
</evidence>